<proteinExistence type="predicted"/>
<dbReference type="SUPFAM" id="SSF56601">
    <property type="entry name" value="beta-lactamase/transpeptidase-like"/>
    <property type="match status" value="1"/>
</dbReference>
<protein>
    <submittedName>
        <fullName evidence="2">Esterase</fullName>
    </submittedName>
</protein>
<dbReference type="STRING" id="38300.SPRI_0251"/>
<dbReference type="KEGG" id="spri:SPRI_0251"/>
<dbReference type="PANTHER" id="PTHR43319">
    <property type="entry name" value="BETA-LACTAMASE-RELATED"/>
    <property type="match status" value="1"/>
</dbReference>
<dbReference type="PANTHER" id="PTHR43319:SF3">
    <property type="entry name" value="BETA-LACTAMASE-RELATED DOMAIN-CONTAINING PROTEIN"/>
    <property type="match status" value="1"/>
</dbReference>
<dbReference type="GeneID" id="97231871"/>
<accession>A0A0M4DM04</accession>
<organism evidence="2">
    <name type="scientific">Streptomyces pristinaespiralis</name>
    <dbReference type="NCBI Taxonomy" id="38300"/>
    <lineage>
        <taxon>Bacteria</taxon>
        <taxon>Bacillati</taxon>
        <taxon>Actinomycetota</taxon>
        <taxon>Actinomycetes</taxon>
        <taxon>Kitasatosporales</taxon>
        <taxon>Streptomycetaceae</taxon>
        <taxon>Streptomyces</taxon>
    </lineage>
</organism>
<feature type="domain" description="Beta-lactamase-related" evidence="1">
    <location>
        <begin position="29"/>
        <end position="375"/>
    </location>
</feature>
<dbReference type="KEGG" id="spri:SPRI_7102"/>
<name>A0A0M4DM04_STRPR</name>
<evidence type="ECO:0000259" key="1">
    <source>
        <dbReference type="Pfam" id="PF00144"/>
    </source>
</evidence>
<dbReference type="PATRIC" id="fig|38300.4.peg.266"/>
<dbReference type="Pfam" id="PF00144">
    <property type="entry name" value="Beta-lactamase"/>
    <property type="match status" value="1"/>
</dbReference>
<dbReference type="InterPro" id="IPR001466">
    <property type="entry name" value="Beta-lactam-related"/>
</dbReference>
<dbReference type="InterPro" id="IPR012338">
    <property type="entry name" value="Beta-lactam/transpept-like"/>
</dbReference>
<sequence>MTTEVEETVTVRGECAPGFEEVARAFAGNFRDGTQTGAGVSVYLRGREVVNLWGGFADEAAGRPWERDTLAVLASPTKSVAAGALFVLIERGVLELDAPIARYWPEFAAAGKESVTLRMLLAQRTGVVALDSDPITYEKLRTGRPVVEALAAARPEWAPGTAHGYHAMTFGHMVSEVVRRVTGSTVGRFFAEEIAGPLGLECFIGLPEDRLPRLATMVPSKAEVLMDGGAAGQVTELLAALGDPSSLTFRATIGSMSFDADTGDDAKRVRLENASYDGVADAGSLARYFAALIGEVDGVRLAGPALVDEIRREHSSGRCRTMLMDTNWGLGMMLPDGPLYPASAGPLGSFGLAGATGSFACAVPGRQLAFAYVPGGGSHVVDRLDPRARRVAEAVHRSAAAC</sequence>
<dbReference type="AlphaFoldDB" id="A0A0M4DM04"/>
<dbReference type="OrthoDB" id="3422781at2"/>
<evidence type="ECO:0000313" key="2">
    <source>
        <dbReference type="EMBL" id="ALC18557.1"/>
    </source>
</evidence>
<dbReference type="Proteomes" id="UP000060513">
    <property type="component" value="Chromosome"/>
</dbReference>
<evidence type="ECO:0000313" key="3">
    <source>
        <dbReference type="EMBL" id="ALC25408.1"/>
    </source>
</evidence>
<evidence type="ECO:0000313" key="4">
    <source>
        <dbReference type="Proteomes" id="UP000060513"/>
    </source>
</evidence>
<reference evidence="2 4" key="1">
    <citation type="submission" date="2015-08" db="EMBL/GenBank/DDBJ databases">
        <title>Genome sequence of the pristinamycin over-producing bacterium Streptomyces pristinaespiralis HCCB10218.</title>
        <authorList>
            <person name="Tian J."/>
            <person name="Yang J."/>
            <person name="Li L."/>
            <person name="Ruan L."/>
            <person name="Wei W."/>
            <person name="Zheng G."/>
            <person name="Wei Z."/>
            <person name="Yang S."/>
            <person name="Ge M."/>
            <person name="Jiang W."/>
            <person name="Lu Y."/>
        </authorList>
    </citation>
    <scope>NUCLEOTIDE SEQUENCE [LARGE SCALE GENOMIC DNA]</scope>
    <source>
        <strain evidence="2 4">HCCB 10218</strain>
    </source>
</reference>
<gene>
    <name evidence="2" type="ORF">SPRI_0251</name>
    <name evidence="3" type="ORF">SPRI_7102</name>
</gene>
<dbReference type="EMBL" id="CP011340">
    <property type="protein sequence ID" value="ALC18557.1"/>
    <property type="molecule type" value="Genomic_DNA"/>
</dbReference>
<dbReference type="RefSeq" id="WP_053556630.1">
    <property type="nucleotide sequence ID" value="NZ_CP011340.1"/>
</dbReference>
<dbReference type="EMBL" id="CP011340">
    <property type="protein sequence ID" value="ALC25408.1"/>
    <property type="molecule type" value="Genomic_DNA"/>
</dbReference>
<dbReference type="Gene3D" id="3.40.710.10">
    <property type="entry name" value="DD-peptidase/beta-lactamase superfamily"/>
    <property type="match status" value="1"/>
</dbReference>
<dbReference type="InterPro" id="IPR052907">
    <property type="entry name" value="Beta-lactamase/esterase"/>
</dbReference>